<dbReference type="HOGENOM" id="CLU_2671177_0_0_1"/>
<dbReference type="Proteomes" id="UP000030676">
    <property type="component" value="Unassembled WGS sequence"/>
</dbReference>
<name>X0H6H2_FUSOX</name>
<dbReference type="AlphaFoldDB" id="X0H6H2"/>
<organism evidence="1">
    <name type="scientific">Fusarium oxysporum f. sp. conglutinans race 2 54008</name>
    <dbReference type="NCBI Taxonomy" id="1089457"/>
    <lineage>
        <taxon>Eukaryota</taxon>
        <taxon>Fungi</taxon>
        <taxon>Dikarya</taxon>
        <taxon>Ascomycota</taxon>
        <taxon>Pezizomycotina</taxon>
        <taxon>Sordariomycetes</taxon>
        <taxon>Hypocreomycetidae</taxon>
        <taxon>Hypocreales</taxon>
        <taxon>Nectriaceae</taxon>
        <taxon>Fusarium</taxon>
        <taxon>Fusarium oxysporum species complex</taxon>
    </lineage>
</organism>
<proteinExistence type="predicted"/>
<protein>
    <submittedName>
        <fullName evidence="1">Uncharacterized protein</fullName>
    </submittedName>
</protein>
<evidence type="ECO:0000313" key="1">
    <source>
        <dbReference type="EMBL" id="EXL67510.1"/>
    </source>
</evidence>
<sequence>MVRYLVDQILPKARNNCIKPNVKVTAKTIFGHVKYEWDFTPGQNLHTVELPASGPIVAKLDYSFSVRDEDHYADT</sequence>
<gene>
    <name evidence="1" type="ORF">FOPG_16382</name>
</gene>
<accession>X0H6H2</accession>
<reference evidence="1" key="2">
    <citation type="submission" date="2014-03" db="EMBL/GenBank/DDBJ databases">
        <title>The Genome Annotation of Fusarium oxysporum PHW808.</title>
        <authorList>
            <consortium name="The Broad Institute Genomics Platform"/>
            <person name="Ma L.-J."/>
            <person name="Corby-Kistler H."/>
            <person name="Broz K."/>
            <person name="Gale L.R."/>
            <person name="Jonkers W."/>
            <person name="O'Donnell K."/>
            <person name="Ploetz R."/>
            <person name="Steinberg C."/>
            <person name="Schwartz D.C."/>
            <person name="VanEtten H."/>
            <person name="Zhou S."/>
            <person name="Young S.K."/>
            <person name="Zeng Q."/>
            <person name="Gargeya S."/>
            <person name="Fitzgerald M."/>
            <person name="Abouelleil A."/>
            <person name="Alvarado L."/>
            <person name="Chapman S.B."/>
            <person name="Gainer-Dewar J."/>
            <person name="Goldberg J."/>
            <person name="Griggs A."/>
            <person name="Gujja S."/>
            <person name="Hansen M."/>
            <person name="Howarth C."/>
            <person name="Imamovic A."/>
            <person name="Ireland A."/>
            <person name="Larimer J."/>
            <person name="McCowan C."/>
            <person name="Murphy C."/>
            <person name="Pearson M."/>
            <person name="Poon T.W."/>
            <person name="Priest M."/>
            <person name="Roberts A."/>
            <person name="Saif S."/>
            <person name="Shea T."/>
            <person name="Sykes S."/>
            <person name="Wortman J."/>
            <person name="Nusbaum C."/>
            <person name="Birren B."/>
        </authorList>
    </citation>
    <scope>NUCLEOTIDE SEQUENCE</scope>
    <source>
        <strain evidence="1">54008</strain>
    </source>
</reference>
<reference evidence="1" key="1">
    <citation type="submission" date="2011-11" db="EMBL/GenBank/DDBJ databases">
        <title>The Genome Sequence of Fusarium oxysporum PHW808.</title>
        <authorList>
            <consortium name="The Broad Institute Genome Sequencing Platform"/>
            <person name="Ma L.-J."/>
            <person name="Gale L.R."/>
            <person name="Schwartz D.C."/>
            <person name="Zhou S."/>
            <person name="Corby-Kistler H."/>
            <person name="Young S.K."/>
            <person name="Zeng Q."/>
            <person name="Gargeya S."/>
            <person name="Fitzgerald M."/>
            <person name="Haas B."/>
            <person name="Abouelleil A."/>
            <person name="Alvarado L."/>
            <person name="Arachchi H.M."/>
            <person name="Berlin A."/>
            <person name="Brown A."/>
            <person name="Chapman S.B."/>
            <person name="Chen Z."/>
            <person name="Dunbar C."/>
            <person name="Freedman E."/>
            <person name="Gearin G."/>
            <person name="Goldberg J."/>
            <person name="Griggs A."/>
            <person name="Gujja S."/>
            <person name="Heiman D."/>
            <person name="Howarth C."/>
            <person name="Larson L."/>
            <person name="Lui A."/>
            <person name="MacDonald P.J.P."/>
            <person name="Montmayeur A."/>
            <person name="Murphy C."/>
            <person name="Neiman D."/>
            <person name="Pearson M."/>
            <person name="Priest M."/>
            <person name="Roberts A."/>
            <person name="Saif S."/>
            <person name="Shea T."/>
            <person name="Shenoy N."/>
            <person name="Sisk P."/>
            <person name="Stolte C."/>
            <person name="Sykes S."/>
            <person name="Wortman J."/>
            <person name="Nusbaum C."/>
            <person name="Birren B."/>
        </authorList>
    </citation>
    <scope>NUCLEOTIDE SEQUENCE [LARGE SCALE GENOMIC DNA]</scope>
    <source>
        <strain evidence="1">54008</strain>
    </source>
</reference>
<dbReference type="EMBL" id="KK033347">
    <property type="protein sequence ID" value="EXL67510.1"/>
    <property type="molecule type" value="Genomic_DNA"/>
</dbReference>